<dbReference type="InterPro" id="IPR013538">
    <property type="entry name" value="ASHA1/2-like_C"/>
</dbReference>
<dbReference type="Gene3D" id="3.30.530.20">
    <property type="match status" value="1"/>
</dbReference>
<feature type="domain" description="Activator of Hsp90 ATPase homologue 1/2-like C-terminal" evidence="2">
    <location>
        <begin position="16"/>
        <end position="146"/>
    </location>
</feature>
<accession>A0AAE4ZD52</accession>
<gene>
    <name evidence="3" type="ORF">GWO12_16475</name>
</gene>
<reference evidence="3 4" key="1">
    <citation type="submission" date="2020-01" db="EMBL/GenBank/DDBJ databases">
        <title>Genomes assembled from Gulf of Kutch pelagic sediment metagenomes.</title>
        <authorList>
            <person name="Chandrashekar M."/>
            <person name="Mahajan M.S."/>
            <person name="Dave K.J."/>
            <person name="Vatsa P."/>
            <person name="Nathani N.M."/>
        </authorList>
    </citation>
    <scope>NUCLEOTIDE SEQUENCE [LARGE SCALE GENOMIC DNA]</scope>
    <source>
        <strain evidence="3">KS3-K002</strain>
    </source>
</reference>
<dbReference type="EMBL" id="JAACAK010000141">
    <property type="protein sequence ID" value="NIR76676.1"/>
    <property type="molecule type" value="Genomic_DNA"/>
</dbReference>
<evidence type="ECO:0000256" key="1">
    <source>
        <dbReference type="ARBA" id="ARBA00006817"/>
    </source>
</evidence>
<dbReference type="Pfam" id="PF08327">
    <property type="entry name" value="AHSA1"/>
    <property type="match status" value="1"/>
</dbReference>
<dbReference type="AlphaFoldDB" id="A0AAE4ZD52"/>
<dbReference type="CDD" id="cd07814">
    <property type="entry name" value="SRPBCC_CalC_Aha1-like"/>
    <property type="match status" value="1"/>
</dbReference>
<evidence type="ECO:0000313" key="3">
    <source>
        <dbReference type="EMBL" id="NIR76676.1"/>
    </source>
</evidence>
<comment type="similarity">
    <text evidence="1">Belongs to the AHA1 family.</text>
</comment>
<evidence type="ECO:0000313" key="4">
    <source>
        <dbReference type="Proteomes" id="UP000702544"/>
    </source>
</evidence>
<evidence type="ECO:0000259" key="2">
    <source>
        <dbReference type="Pfam" id="PF08327"/>
    </source>
</evidence>
<protein>
    <submittedName>
        <fullName evidence="3">SRPBCC domain-containing protein</fullName>
    </submittedName>
</protein>
<sequence length="147" mass="16540">MSTETGTSLELTRVIKADPDTVFDAWTQPKHMKRWSCPEGLNVADVEVDLKVGGRFRIAMKTPEGDTHTAHGVYKAIERPERLVYTWAWEEQEESGIGETLVTVEFNDLGGSTEVVLKHEGFPSTEARADHEKGWASCLDRLEKMFS</sequence>
<dbReference type="SUPFAM" id="SSF55961">
    <property type="entry name" value="Bet v1-like"/>
    <property type="match status" value="1"/>
</dbReference>
<name>A0AAE4ZD52_9BACT</name>
<dbReference type="InterPro" id="IPR023393">
    <property type="entry name" value="START-like_dom_sf"/>
</dbReference>
<dbReference type="Proteomes" id="UP000702544">
    <property type="component" value="Unassembled WGS sequence"/>
</dbReference>
<comment type="caution">
    <text evidence="3">The sequence shown here is derived from an EMBL/GenBank/DDBJ whole genome shotgun (WGS) entry which is preliminary data.</text>
</comment>
<proteinExistence type="inferred from homology"/>
<organism evidence="3 4">
    <name type="scientific">Candidatus Kutchimonas denitrificans</name>
    <dbReference type="NCBI Taxonomy" id="3056748"/>
    <lineage>
        <taxon>Bacteria</taxon>
        <taxon>Pseudomonadati</taxon>
        <taxon>Gemmatimonadota</taxon>
        <taxon>Gemmatimonadia</taxon>
        <taxon>Candidatus Palauibacterales</taxon>
        <taxon>Candidatus Palauibacteraceae</taxon>
        <taxon>Candidatus Kutchimonas</taxon>
    </lineage>
</organism>